<gene>
    <name evidence="1" type="ORF">BCO9919_07515</name>
</gene>
<evidence type="ECO:0000313" key="2">
    <source>
        <dbReference type="Proteomes" id="UP000494322"/>
    </source>
</evidence>
<reference evidence="1 2" key="1">
    <citation type="submission" date="2020-04" db="EMBL/GenBank/DDBJ databases">
        <authorList>
            <person name="Depoorter E."/>
        </authorList>
    </citation>
    <scope>NUCLEOTIDE SEQUENCE [LARGE SCALE GENOMIC DNA]</scope>
    <source>
        <strain evidence="1 2">BCC0132</strain>
    </source>
</reference>
<organism evidence="1 2">
    <name type="scientific">Burkholderia cenocepacia</name>
    <dbReference type="NCBI Taxonomy" id="95486"/>
    <lineage>
        <taxon>Bacteria</taxon>
        <taxon>Pseudomonadati</taxon>
        <taxon>Pseudomonadota</taxon>
        <taxon>Betaproteobacteria</taxon>
        <taxon>Burkholderiales</taxon>
        <taxon>Burkholderiaceae</taxon>
        <taxon>Burkholderia</taxon>
        <taxon>Burkholderia cepacia complex</taxon>
    </lineage>
</organism>
<protein>
    <submittedName>
        <fullName evidence="1">Uncharacterized protein</fullName>
    </submittedName>
</protein>
<name>A0A6J5JX34_9BURK</name>
<dbReference type="EMBL" id="CABWIK020000133">
    <property type="protein sequence ID" value="CAB3976159.1"/>
    <property type="molecule type" value="Genomic_DNA"/>
</dbReference>
<accession>A0A6J5JX34</accession>
<evidence type="ECO:0000313" key="1">
    <source>
        <dbReference type="EMBL" id="CAB3976159.1"/>
    </source>
</evidence>
<dbReference type="Proteomes" id="UP000494322">
    <property type="component" value="Unassembled WGS sequence"/>
</dbReference>
<proteinExistence type="predicted"/>
<sequence length="403" mass="45155">MPLLRVAHALHELCARPNADLSEREVSAHRVHVAVDQHARVILEEVRELERGAVRHALHVVLVQREPVLKRRSLPRVTGVASAPVKHQVHDGIHLRVFQTSLTEFIAQRHHVLRVQVNVLHRMAELQLHHCIHEALRLRDVAREPRYANGVRDRLVEVVAIFREGSTDVVLTPLAVDVLRVVREVLRAFDLSLLELRLHLTVEVRHGLGCLLELRCDVRIRMEHISIPTGNTRHILIELAVVADGLREGQLACLDGVVVGATSFHVELPSELATVVGLQLRSRPALRFVWVDADCVLHHLEAEELEVWVLGLVEVGEEVPACGNILPSRHGRGLLPEARDRSDLSRTDRAAKEPLSGLRRDVSGGEVVEVRSVHRSGNARFRVLHREVASADVLIHNTPLVHA</sequence>
<dbReference type="AlphaFoldDB" id="A0A6J5JX34"/>